<comment type="caution">
    <text evidence="2">The sequence shown here is derived from an EMBL/GenBank/DDBJ whole genome shotgun (WGS) entry which is preliminary data.</text>
</comment>
<dbReference type="Proteomes" id="UP000295344">
    <property type="component" value="Unassembled WGS sequence"/>
</dbReference>
<organism evidence="2 3">
    <name type="scientific">Amnibacterium kyonggiense</name>
    <dbReference type="NCBI Taxonomy" id="595671"/>
    <lineage>
        <taxon>Bacteria</taxon>
        <taxon>Bacillati</taxon>
        <taxon>Actinomycetota</taxon>
        <taxon>Actinomycetes</taxon>
        <taxon>Micrococcales</taxon>
        <taxon>Microbacteriaceae</taxon>
        <taxon>Amnibacterium</taxon>
    </lineage>
</organism>
<accession>A0A4R7FKP8</accession>
<evidence type="ECO:0000256" key="1">
    <source>
        <dbReference type="SAM" id="Phobius"/>
    </source>
</evidence>
<dbReference type="RefSeq" id="WP_281276062.1">
    <property type="nucleotide sequence ID" value="NZ_BAAARP010000002.1"/>
</dbReference>
<keyword evidence="3" id="KW-1185">Reference proteome</keyword>
<name>A0A4R7FKP8_9MICO</name>
<evidence type="ECO:0000313" key="2">
    <source>
        <dbReference type="EMBL" id="TDS76936.1"/>
    </source>
</evidence>
<reference evidence="2 3" key="1">
    <citation type="submission" date="2019-03" db="EMBL/GenBank/DDBJ databases">
        <title>Genomic Encyclopedia of Archaeal and Bacterial Type Strains, Phase II (KMG-II): from individual species to whole genera.</title>
        <authorList>
            <person name="Goeker M."/>
        </authorList>
    </citation>
    <scope>NUCLEOTIDE SEQUENCE [LARGE SCALE GENOMIC DNA]</scope>
    <source>
        <strain evidence="2 3">DSM 24782</strain>
    </source>
</reference>
<evidence type="ECO:0000313" key="3">
    <source>
        <dbReference type="Proteomes" id="UP000295344"/>
    </source>
</evidence>
<keyword evidence="1" id="KW-0472">Membrane</keyword>
<feature type="transmembrane region" description="Helical" evidence="1">
    <location>
        <begin position="6"/>
        <end position="27"/>
    </location>
</feature>
<keyword evidence="1" id="KW-1133">Transmembrane helix</keyword>
<protein>
    <submittedName>
        <fullName evidence="2">Uncharacterized protein</fullName>
    </submittedName>
</protein>
<keyword evidence="1" id="KW-0812">Transmembrane</keyword>
<dbReference type="AlphaFoldDB" id="A0A4R7FKP8"/>
<gene>
    <name evidence="2" type="ORF">CLV52_1875</name>
</gene>
<dbReference type="EMBL" id="SOAM01000002">
    <property type="protein sequence ID" value="TDS76936.1"/>
    <property type="molecule type" value="Genomic_DNA"/>
</dbReference>
<proteinExistence type="predicted"/>
<sequence length="44" mass="4746">MTGSDVAMLALTFAGFALIAMLPYAAFRLVELAEDAIDRARDRA</sequence>